<feature type="domain" description="Serine aminopeptidase S33" evidence="1">
    <location>
        <begin position="46"/>
        <end position="220"/>
    </location>
</feature>
<evidence type="ECO:0000259" key="1">
    <source>
        <dbReference type="Pfam" id="PF12146"/>
    </source>
</evidence>
<dbReference type="Pfam" id="PF12146">
    <property type="entry name" value="Hydrolase_4"/>
    <property type="match status" value="1"/>
</dbReference>
<dbReference type="RefSeq" id="WP_247992650.1">
    <property type="nucleotide sequence ID" value="NZ_CP096019.1"/>
</dbReference>
<name>A0A8T9ZYZ4_9EURY</name>
<dbReference type="GeneID" id="71928041"/>
<dbReference type="KEGG" id="haad:MW046_08300"/>
<dbReference type="PANTHER" id="PTHR43433">
    <property type="entry name" value="HYDROLASE, ALPHA/BETA FOLD FAMILY PROTEIN"/>
    <property type="match status" value="1"/>
</dbReference>
<proteinExistence type="predicted"/>
<dbReference type="AlphaFoldDB" id="A0A8T9ZYZ4"/>
<dbReference type="PRINTS" id="PR00111">
    <property type="entry name" value="ABHYDROLASE"/>
</dbReference>
<keyword evidence="2" id="KW-0378">Hydrolase</keyword>
<evidence type="ECO:0000313" key="2">
    <source>
        <dbReference type="EMBL" id="UPM41971.1"/>
    </source>
</evidence>
<keyword evidence="3" id="KW-1185">Reference proteome</keyword>
<dbReference type="PANTHER" id="PTHR43433:SF1">
    <property type="entry name" value="BLL5160 PROTEIN"/>
    <property type="match status" value="1"/>
</dbReference>
<sequence length="254" mass="27732">MPVVSIEDCSLYYEAHGSGPTVVFLNDVGYGAWLWGWQHPALCGPFETLVFDPRGTGRSVVENGVTDDIDVFARDVERVLSAHGVRRVHLVGTGFGGTVALAYAHQYDRVRSLTLMGTALDGGRVSTDALELMGDTGRSSLEPCFSEAFLEHAEFIERIQAWREKEDADPAAWQAQAEAWCGFSCDAPYEITVPALVLHGVEDPVVPVEASRELADGLPNGRFVELAGKHLAFIESSKHVNDEIIGFLEGVREE</sequence>
<organism evidence="2 3">
    <name type="scientific">Halocatena salina</name>
    <dbReference type="NCBI Taxonomy" id="2934340"/>
    <lineage>
        <taxon>Archaea</taxon>
        <taxon>Methanobacteriati</taxon>
        <taxon>Methanobacteriota</taxon>
        <taxon>Stenosarchaea group</taxon>
        <taxon>Halobacteria</taxon>
        <taxon>Halobacteriales</taxon>
        <taxon>Natronomonadaceae</taxon>
        <taxon>Halocatena</taxon>
    </lineage>
</organism>
<evidence type="ECO:0000313" key="3">
    <source>
        <dbReference type="Proteomes" id="UP000831768"/>
    </source>
</evidence>
<dbReference type="Gene3D" id="3.40.50.1820">
    <property type="entry name" value="alpha/beta hydrolase"/>
    <property type="match status" value="1"/>
</dbReference>
<protein>
    <submittedName>
        <fullName evidence="2">Alpha/beta hydrolase</fullName>
    </submittedName>
</protein>
<dbReference type="InterPro" id="IPR022742">
    <property type="entry name" value="Hydrolase_4"/>
</dbReference>
<accession>A0A8T9ZYZ4</accession>
<dbReference type="EMBL" id="CP096019">
    <property type="protein sequence ID" value="UPM41971.1"/>
    <property type="molecule type" value="Genomic_DNA"/>
</dbReference>
<dbReference type="SUPFAM" id="SSF53474">
    <property type="entry name" value="alpha/beta-Hydrolases"/>
    <property type="match status" value="1"/>
</dbReference>
<gene>
    <name evidence="2" type="ORF">MW046_08300</name>
</gene>
<dbReference type="GO" id="GO:0016787">
    <property type="term" value="F:hydrolase activity"/>
    <property type="evidence" value="ECO:0007669"/>
    <property type="project" value="UniProtKB-KW"/>
</dbReference>
<dbReference type="InterPro" id="IPR050471">
    <property type="entry name" value="AB_hydrolase"/>
</dbReference>
<dbReference type="InterPro" id="IPR000073">
    <property type="entry name" value="AB_hydrolase_1"/>
</dbReference>
<reference evidence="2" key="1">
    <citation type="submission" date="2022-04" db="EMBL/GenBank/DDBJ databases">
        <title>Halocatena sp. nov., isolated from a salt lake.</title>
        <authorList>
            <person name="Cui H.-L."/>
        </authorList>
    </citation>
    <scope>NUCLEOTIDE SEQUENCE</scope>
    <source>
        <strain evidence="2">AD-1</strain>
    </source>
</reference>
<dbReference type="InterPro" id="IPR029058">
    <property type="entry name" value="AB_hydrolase_fold"/>
</dbReference>
<dbReference type="Proteomes" id="UP000831768">
    <property type="component" value="Chromosome"/>
</dbReference>